<dbReference type="SUPFAM" id="SSF48371">
    <property type="entry name" value="ARM repeat"/>
    <property type="match status" value="1"/>
</dbReference>
<sequence length="158" mass="17853">MSNSKNITPFVPELLQRLVEIISNPGVQAAVSENAAIALGRLGLHNSEILAPQLPNFAEDFLSAMEHVEFLEEKATAFKGFTLVVGQNPQAMEKALPQFFVAIARYRDINLKSPIKQELHDHFQKAIGIYRQLIPQFNDFVNQMQPQDQQALRQYYSA</sequence>
<dbReference type="EMBL" id="WIGN01000517">
    <property type="protein sequence ID" value="KAF6789987.1"/>
    <property type="molecule type" value="Genomic_DNA"/>
</dbReference>
<evidence type="ECO:0000313" key="1">
    <source>
        <dbReference type="EMBL" id="KAF6789987.1"/>
    </source>
</evidence>
<comment type="caution">
    <text evidence="1">The sequence shown here is derived from an EMBL/GenBank/DDBJ whole genome shotgun (WGS) entry which is preliminary data.</text>
</comment>
<accession>A0A8H6MIS8</accession>
<dbReference type="InterPro" id="IPR011989">
    <property type="entry name" value="ARM-like"/>
</dbReference>
<dbReference type="InterPro" id="IPR016024">
    <property type="entry name" value="ARM-type_fold"/>
</dbReference>
<keyword evidence="2" id="KW-1185">Reference proteome</keyword>
<dbReference type="Gene3D" id="1.25.10.10">
    <property type="entry name" value="Leucine-rich Repeat Variant"/>
    <property type="match status" value="1"/>
</dbReference>
<dbReference type="Proteomes" id="UP000652219">
    <property type="component" value="Unassembled WGS sequence"/>
</dbReference>
<organism evidence="1 2">
    <name type="scientific">Colletotrichum sojae</name>
    <dbReference type="NCBI Taxonomy" id="2175907"/>
    <lineage>
        <taxon>Eukaryota</taxon>
        <taxon>Fungi</taxon>
        <taxon>Dikarya</taxon>
        <taxon>Ascomycota</taxon>
        <taxon>Pezizomycotina</taxon>
        <taxon>Sordariomycetes</taxon>
        <taxon>Hypocreomycetidae</taxon>
        <taxon>Glomerellales</taxon>
        <taxon>Glomerellaceae</taxon>
        <taxon>Colletotrichum</taxon>
        <taxon>Colletotrichum orchidearum species complex</taxon>
    </lineage>
</organism>
<dbReference type="AlphaFoldDB" id="A0A8H6MIS8"/>
<name>A0A8H6MIS8_9PEZI</name>
<evidence type="ECO:0000313" key="2">
    <source>
        <dbReference type="Proteomes" id="UP000652219"/>
    </source>
</evidence>
<reference evidence="1 2" key="1">
    <citation type="journal article" date="2020" name="Phytopathology">
        <title>Genome Sequence Resources of Colletotrichum truncatum, C. plurivorum, C. musicola, and C. sojae: Four Species Pathogenic to Soybean (Glycine max).</title>
        <authorList>
            <person name="Rogerio F."/>
            <person name="Boufleur T.R."/>
            <person name="Ciampi-Guillardi M."/>
            <person name="Sukno S.A."/>
            <person name="Thon M.R."/>
            <person name="Massola Junior N.S."/>
            <person name="Baroncelli R."/>
        </authorList>
    </citation>
    <scope>NUCLEOTIDE SEQUENCE [LARGE SCALE GENOMIC DNA]</scope>
    <source>
        <strain evidence="1 2">LFN0009</strain>
    </source>
</reference>
<protein>
    <submittedName>
        <fullName evidence="1">Importin subunit beta-2</fullName>
    </submittedName>
</protein>
<proteinExistence type="predicted"/>
<gene>
    <name evidence="1" type="ORF">CSOJ01_14677</name>
</gene>